<proteinExistence type="inferred from homology"/>
<evidence type="ECO:0000313" key="11">
    <source>
        <dbReference type="Proteomes" id="UP000011668"/>
    </source>
</evidence>
<dbReference type="InterPro" id="IPR000994">
    <property type="entry name" value="Pept_M24"/>
</dbReference>
<evidence type="ECO:0000256" key="5">
    <source>
        <dbReference type="ARBA" id="ARBA00022801"/>
    </source>
</evidence>
<dbReference type="SUPFAM" id="SSF55920">
    <property type="entry name" value="Creatinase/aminopeptidase"/>
    <property type="match status" value="2"/>
</dbReference>
<dbReference type="GO" id="GO:0005524">
    <property type="term" value="F:ATP binding"/>
    <property type="evidence" value="ECO:0007669"/>
    <property type="project" value="InterPro"/>
</dbReference>
<dbReference type="PROSITE" id="PS50011">
    <property type="entry name" value="PROTEIN_KINASE_DOM"/>
    <property type="match status" value="1"/>
</dbReference>
<dbReference type="SUPFAM" id="SSF56112">
    <property type="entry name" value="Protein kinase-like (PK-like)"/>
    <property type="match status" value="1"/>
</dbReference>
<name>L8XA16_THACA</name>
<evidence type="ECO:0000256" key="3">
    <source>
        <dbReference type="ARBA" id="ARBA00022670"/>
    </source>
</evidence>
<gene>
    <name evidence="10" type="ORF">AG1IA_00038</name>
</gene>
<feature type="region of interest" description="Disordered" evidence="7">
    <location>
        <begin position="282"/>
        <end position="312"/>
    </location>
</feature>
<keyword evidence="1" id="KW-0031">Aminopeptidase</keyword>
<dbReference type="InterPro" id="IPR031615">
    <property type="entry name" value="Zfn-C6H2"/>
</dbReference>
<feature type="domain" description="C6H2-type" evidence="9">
    <location>
        <begin position="638"/>
        <end position="696"/>
    </location>
</feature>
<comment type="similarity">
    <text evidence="6">Belongs to the peptidase M24A family. Methionine aminopeptidase type 1 subfamily.</text>
</comment>
<dbReference type="Pfam" id="PF00557">
    <property type="entry name" value="Peptidase_M24"/>
    <property type="match status" value="1"/>
</dbReference>
<evidence type="ECO:0000259" key="9">
    <source>
        <dbReference type="PROSITE" id="PS52013"/>
    </source>
</evidence>
<keyword evidence="11" id="KW-1185">Reference proteome</keyword>
<dbReference type="GO" id="GO:0070006">
    <property type="term" value="F:metalloaminopeptidase activity"/>
    <property type="evidence" value="ECO:0007669"/>
    <property type="project" value="InterPro"/>
</dbReference>
<evidence type="ECO:0000313" key="10">
    <source>
        <dbReference type="EMBL" id="ELU45933.1"/>
    </source>
</evidence>
<dbReference type="InterPro" id="IPR011009">
    <property type="entry name" value="Kinase-like_dom_sf"/>
</dbReference>
<dbReference type="Gene3D" id="1.10.510.10">
    <property type="entry name" value="Transferase(Phosphotransferase) domain 1"/>
    <property type="match status" value="1"/>
</dbReference>
<dbReference type="GO" id="GO:0008270">
    <property type="term" value="F:zinc ion binding"/>
    <property type="evidence" value="ECO:0007669"/>
    <property type="project" value="UniProtKB-KW"/>
</dbReference>
<dbReference type="PROSITE" id="PS00680">
    <property type="entry name" value="MAP_1"/>
    <property type="match status" value="1"/>
</dbReference>
<dbReference type="Gene3D" id="3.90.230.10">
    <property type="entry name" value="Creatinase/methionine aminopeptidase superfamily"/>
    <property type="match status" value="2"/>
</dbReference>
<dbReference type="InterPro" id="IPR000719">
    <property type="entry name" value="Prot_kinase_dom"/>
</dbReference>
<dbReference type="STRING" id="983506.L8XA16"/>
<keyword evidence="3" id="KW-0645">Protease</keyword>
<dbReference type="SMART" id="SM00220">
    <property type="entry name" value="S_TKc"/>
    <property type="match status" value="1"/>
</dbReference>
<keyword evidence="6" id="KW-0862">Zinc</keyword>
<dbReference type="InterPro" id="IPR036005">
    <property type="entry name" value="Creatinase/aminopeptidase-like"/>
</dbReference>
<dbReference type="GO" id="GO:0004672">
    <property type="term" value="F:protein kinase activity"/>
    <property type="evidence" value="ECO:0007669"/>
    <property type="project" value="InterPro"/>
</dbReference>
<feature type="region of interest" description="Disordered" evidence="7">
    <location>
        <begin position="484"/>
        <end position="609"/>
    </location>
</feature>
<dbReference type="EMBL" id="AFRT01000013">
    <property type="protein sequence ID" value="ELU45933.1"/>
    <property type="molecule type" value="Genomic_DNA"/>
</dbReference>
<dbReference type="PANTHER" id="PTHR43330">
    <property type="entry name" value="METHIONINE AMINOPEPTIDASE"/>
    <property type="match status" value="1"/>
</dbReference>
<dbReference type="GO" id="GO:0005829">
    <property type="term" value="C:cytosol"/>
    <property type="evidence" value="ECO:0007669"/>
    <property type="project" value="TreeGrafter"/>
</dbReference>
<feature type="compositionally biased region" description="Polar residues" evidence="7">
    <location>
        <begin position="538"/>
        <end position="567"/>
    </location>
</feature>
<keyword evidence="2" id="KW-0963">Cytoplasm</keyword>
<evidence type="ECO:0000256" key="7">
    <source>
        <dbReference type="SAM" id="MobiDB-lite"/>
    </source>
</evidence>
<dbReference type="PANTHER" id="PTHR43330:SF7">
    <property type="entry name" value="METHIONINE AMINOPEPTIDASE 1"/>
    <property type="match status" value="1"/>
</dbReference>
<dbReference type="OrthoDB" id="248923at2759"/>
<keyword evidence="5" id="KW-0378">Hydrolase</keyword>
<dbReference type="Proteomes" id="UP000011668">
    <property type="component" value="Unassembled WGS sequence"/>
</dbReference>
<evidence type="ECO:0000259" key="8">
    <source>
        <dbReference type="PROSITE" id="PS50011"/>
    </source>
</evidence>
<keyword evidence="4" id="KW-0479">Metal-binding</keyword>
<keyword evidence="6" id="KW-0863">Zinc-finger</keyword>
<evidence type="ECO:0000256" key="1">
    <source>
        <dbReference type="ARBA" id="ARBA00022438"/>
    </source>
</evidence>
<reference evidence="10 11" key="1">
    <citation type="journal article" date="2013" name="Nat. Commun.">
        <title>The evolution and pathogenic mechanisms of the rice sheath blight pathogen.</title>
        <authorList>
            <person name="Zheng A."/>
            <person name="Lin R."/>
            <person name="Xu L."/>
            <person name="Qin P."/>
            <person name="Tang C."/>
            <person name="Ai P."/>
            <person name="Zhang D."/>
            <person name="Liu Y."/>
            <person name="Sun Z."/>
            <person name="Feng H."/>
            <person name="Wang Y."/>
            <person name="Chen Y."/>
            <person name="Liang X."/>
            <person name="Fu R."/>
            <person name="Li Q."/>
            <person name="Zhang J."/>
            <person name="Yu X."/>
            <person name="Xie Z."/>
            <person name="Ding L."/>
            <person name="Guan P."/>
            <person name="Tang J."/>
            <person name="Liang Y."/>
            <person name="Wang S."/>
            <person name="Deng Q."/>
            <person name="Li S."/>
            <person name="Zhu J."/>
            <person name="Wang L."/>
            <person name="Liu H."/>
            <person name="Li P."/>
        </authorList>
    </citation>
    <scope>NUCLEOTIDE SEQUENCE [LARGE SCALE GENOMIC DNA]</scope>
    <source>
        <strain evidence="11">AG-1 IA</strain>
    </source>
</reference>
<evidence type="ECO:0000256" key="2">
    <source>
        <dbReference type="ARBA" id="ARBA00022490"/>
    </source>
</evidence>
<evidence type="ECO:0000256" key="4">
    <source>
        <dbReference type="ARBA" id="ARBA00022723"/>
    </source>
</evidence>
<sequence>MVRSSTNLVCSGSTFALKKMRQLIEAPQAMRRMGAFVYLGPKTGRSNRVWLTPRTKLQLAMCDGGCEGKLTHVVPISPEKWTPITGPYSHNHLDCTEHLLLKPTISRHTELDALGTPIMSEHKNWIGAVKDEWQMFSDSADDYTIGLPIGFGASSTVYQATFHPQGGSPVEVCSGRSPELDQTPCSSSHLPILGSVADIMRYSFQDGMGEELIRCILKQALEGLKWVHLFTPPGGVTKLTTPDCLSYLHVNGCIHSTSLNEARITKLGLKLKPPIAATGAKVTNAFSRNGGPNSRPPPASRRPGKRKSFVGTVSRPIPKHYDAKADIWSLGITALELAQGREDAPTLDRDNGAHKYSKAFKEFIDSCLAKDPSKRWVYARHRRLDRSDVIYKGRRHKSSWIHHGLKVGIASFGSQTGETPIDRAPSANNSFHHVESWNFNTTITGDLAASRIPGSQASIPQHGVFGMGDIDTTGKQEYRRHIRDNASTDDIPHEDSGDETADLEVPKSSENDLGLAPIPASPLPAPGASHDVGLLQLPSPTLSPDSRSPSELGSSPLTPVTTGTSPRSLKFGPSGSSRASSPTLDTPTQPNGFWKRLSKGGSKSSKREKMADVVGGLLEKATPKSATLVVRMSSENSDVLCQNPSCTNGNPPSRLECPTCNKLGITGSFFCAQECFKSKAHKVIHAKGDVALGGLFNPFYNFQFTGTLRPVYPLSPRRIVPPEIPRPDYAEDGEWVPAMKITTHNHMEFMVILTLYGSGSGRIPHSERLRDSLTIKILTPEEQESMRTVCRLAREVLDIAAAAVRPGITTGKRATSVPEERVYVSVQILLATVLVPYASFRSVNEVICHGIPDQRKLEEGDIVNLGMNAPPNCGASRLSWRFECEFSERPKSALFPDHQPPAISRKRIQSVKFPKNPRNSFEQHDNVSTLLLQYANRGHYSVIWERPCEYRSGLLGSVGGCADLLMRTSDNLRSSATCPNHSFGEPIARAQGCSVVRNYTGHGIHNLFHCAPNIPHYAKNKAPGIMKPGMVSYMINLGPSWDVDHWPDNWTAVTVDGKKSAQFEETLLSRSSYRRKAPRGFKMMTSYNSTGTTDPLYKLEGLIELRNDAMPGLVAKAKPLMSGDATDQLPITSAFPPARDRLMHIINARPQRHHRDKIRMTSIQPFHSFGLRVPFRLRDENQTTDEAPSVCYLKGSSIEYHVPVTPYPLVLLASSPAQRSRQRWNPENHGRTRSGAPIYNILKISSYLILASAIEMQGLYHTSGVHGMFAYRQIRGVRLAKPINMSRRRFVV</sequence>
<feature type="compositionally biased region" description="Basic and acidic residues" evidence="7">
    <location>
        <begin position="484"/>
        <end position="495"/>
    </location>
</feature>
<dbReference type="HOGENOM" id="CLU_262151_0_0_1"/>
<accession>L8XA16</accession>
<comment type="caution">
    <text evidence="10">The sequence shown here is derived from an EMBL/GenBank/DDBJ whole genome shotgun (WGS) entry which is preliminary data.</text>
</comment>
<feature type="domain" description="Protein kinase" evidence="8">
    <location>
        <begin position="1"/>
        <end position="390"/>
    </location>
</feature>
<protein>
    <submittedName>
        <fullName evidence="10">Metallopeptidase family m24 domain-containing protein</fullName>
    </submittedName>
</protein>
<evidence type="ECO:0000256" key="6">
    <source>
        <dbReference type="PROSITE-ProRule" id="PRU01357"/>
    </source>
</evidence>
<organism evidence="10 11">
    <name type="scientific">Thanatephorus cucumeris (strain AG1-IA)</name>
    <name type="common">Rice sheath blight fungus</name>
    <name type="synonym">Rhizoctonia solani</name>
    <dbReference type="NCBI Taxonomy" id="983506"/>
    <lineage>
        <taxon>Eukaryota</taxon>
        <taxon>Fungi</taxon>
        <taxon>Dikarya</taxon>
        <taxon>Basidiomycota</taxon>
        <taxon>Agaricomycotina</taxon>
        <taxon>Agaricomycetes</taxon>
        <taxon>Cantharellales</taxon>
        <taxon>Ceratobasidiaceae</taxon>
        <taxon>Rhizoctonia</taxon>
        <taxon>Rhizoctonia solani AG-1</taxon>
    </lineage>
</organism>
<dbReference type="PROSITE" id="PS52013">
    <property type="entry name" value="ZF_C6H2"/>
    <property type="match status" value="1"/>
</dbReference>
<dbReference type="Pfam" id="PF15801">
    <property type="entry name" value="zf-C6H2"/>
    <property type="match status" value="1"/>
</dbReference>
<dbReference type="InterPro" id="IPR002467">
    <property type="entry name" value="Pept_M24A_MAP1"/>
</dbReference>
<feature type="compositionally biased region" description="Polar residues" evidence="7">
    <location>
        <begin position="574"/>
        <end position="591"/>
    </location>
</feature>
<dbReference type="GO" id="GO:0006508">
    <property type="term" value="P:proteolysis"/>
    <property type="evidence" value="ECO:0007669"/>
    <property type="project" value="UniProtKB-KW"/>
</dbReference>